<evidence type="ECO:0000313" key="6">
    <source>
        <dbReference type="EMBL" id="KAK7084593.1"/>
    </source>
</evidence>
<evidence type="ECO:0000256" key="1">
    <source>
        <dbReference type="ARBA" id="ARBA00001933"/>
    </source>
</evidence>
<keyword evidence="3" id="KW-0456">Lyase</keyword>
<comment type="cofactor">
    <cofactor evidence="1">
        <name>pyridoxal 5'-phosphate</name>
        <dbReference type="ChEBI" id="CHEBI:597326"/>
    </cofactor>
</comment>
<feature type="compositionally biased region" description="Basic and acidic residues" evidence="5">
    <location>
        <begin position="1"/>
        <end position="12"/>
    </location>
</feature>
<dbReference type="Proteomes" id="UP001381693">
    <property type="component" value="Unassembled WGS sequence"/>
</dbReference>
<feature type="compositionally biased region" description="Polar residues" evidence="5">
    <location>
        <begin position="14"/>
        <end position="37"/>
    </location>
</feature>
<dbReference type="AlphaFoldDB" id="A0AAN9ADH0"/>
<evidence type="ECO:0000256" key="5">
    <source>
        <dbReference type="SAM" id="MobiDB-lite"/>
    </source>
</evidence>
<feature type="region of interest" description="Disordered" evidence="5">
    <location>
        <begin position="1"/>
        <end position="77"/>
    </location>
</feature>
<dbReference type="InterPro" id="IPR015424">
    <property type="entry name" value="PyrdxlP-dep_Trfase"/>
</dbReference>
<feature type="compositionally biased region" description="Polar residues" evidence="5">
    <location>
        <begin position="52"/>
        <end position="62"/>
    </location>
</feature>
<proteinExistence type="inferred from homology"/>
<dbReference type="EMBL" id="JAXCGZ010002038">
    <property type="protein sequence ID" value="KAK7084593.1"/>
    <property type="molecule type" value="Genomic_DNA"/>
</dbReference>
<comment type="caution">
    <text evidence="6">The sequence shown here is derived from an EMBL/GenBank/DDBJ whole genome shotgun (WGS) entry which is preliminary data.</text>
</comment>
<gene>
    <name evidence="6" type="ORF">SK128_014821</name>
</gene>
<dbReference type="GO" id="GO:0019752">
    <property type="term" value="P:carboxylic acid metabolic process"/>
    <property type="evidence" value="ECO:0007669"/>
    <property type="project" value="InterPro"/>
</dbReference>
<evidence type="ECO:0000256" key="2">
    <source>
        <dbReference type="ARBA" id="ARBA00009533"/>
    </source>
</evidence>
<dbReference type="Pfam" id="PF00282">
    <property type="entry name" value="Pyridoxal_deC"/>
    <property type="match status" value="1"/>
</dbReference>
<dbReference type="GO" id="GO:0016831">
    <property type="term" value="F:carboxy-lyase activity"/>
    <property type="evidence" value="ECO:0007669"/>
    <property type="project" value="UniProtKB-KW"/>
</dbReference>
<dbReference type="InterPro" id="IPR002129">
    <property type="entry name" value="PyrdxlP-dep_de-COase"/>
</dbReference>
<name>A0AAN9ADH0_HALRR</name>
<dbReference type="GO" id="GO:0030170">
    <property type="term" value="F:pyridoxal phosphate binding"/>
    <property type="evidence" value="ECO:0007669"/>
    <property type="project" value="InterPro"/>
</dbReference>
<dbReference type="PANTHER" id="PTHR45677">
    <property type="entry name" value="GLUTAMATE DECARBOXYLASE-RELATED"/>
    <property type="match status" value="1"/>
</dbReference>
<sequence>MHKTTVKSEIHANKTATNGNSNDESTNFGTLGNGTVRNDTHISESLPKQRKLTVNTDSSLDQNGHHAEANGHPGNVTNQSTLLKMILDIVLEEKLVTGIGRVEKVVEFKHPHELKDLLDLAIRQEGCSHEESQDILKAVVRYSVKTQHPYFFNQLYGGIDDVALTGAWLTEALNTNQYTFEVAPVFIMVEHYIIGQLVSIFGWEHGDGIFAPGKRTMY</sequence>
<organism evidence="6 7">
    <name type="scientific">Halocaridina rubra</name>
    <name type="common">Hawaiian red shrimp</name>
    <dbReference type="NCBI Taxonomy" id="373956"/>
    <lineage>
        <taxon>Eukaryota</taxon>
        <taxon>Metazoa</taxon>
        <taxon>Ecdysozoa</taxon>
        <taxon>Arthropoda</taxon>
        <taxon>Crustacea</taxon>
        <taxon>Multicrustacea</taxon>
        <taxon>Malacostraca</taxon>
        <taxon>Eumalacostraca</taxon>
        <taxon>Eucarida</taxon>
        <taxon>Decapoda</taxon>
        <taxon>Pleocyemata</taxon>
        <taxon>Caridea</taxon>
        <taxon>Atyoidea</taxon>
        <taxon>Atyidae</taxon>
        <taxon>Halocaridina</taxon>
    </lineage>
</organism>
<dbReference type="PANTHER" id="PTHR45677:SF8">
    <property type="entry name" value="CYSTEINE SULFINIC ACID DECARBOXYLASE"/>
    <property type="match status" value="1"/>
</dbReference>
<reference evidence="6 7" key="1">
    <citation type="submission" date="2023-11" db="EMBL/GenBank/DDBJ databases">
        <title>Halocaridina rubra genome assembly.</title>
        <authorList>
            <person name="Smith C."/>
        </authorList>
    </citation>
    <scope>NUCLEOTIDE SEQUENCE [LARGE SCALE GENOMIC DNA]</scope>
    <source>
        <strain evidence="6">EP-1</strain>
        <tissue evidence="6">Whole</tissue>
    </source>
</reference>
<accession>A0AAN9ADH0</accession>
<dbReference type="GO" id="GO:0005737">
    <property type="term" value="C:cytoplasm"/>
    <property type="evidence" value="ECO:0007669"/>
    <property type="project" value="TreeGrafter"/>
</dbReference>
<keyword evidence="4" id="KW-0663">Pyridoxal phosphate</keyword>
<keyword evidence="3" id="KW-0210">Decarboxylase</keyword>
<evidence type="ECO:0000313" key="7">
    <source>
        <dbReference type="Proteomes" id="UP001381693"/>
    </source>
</evidence>
<dbReference type="Gene3D" id="3.90.1150.170">
    <property type="match status" value="1"/>
</dbReference>
<evidence type="ECO:0000256" key="3">
    <source>
        <dbReference type="ARBA" id="ARBA00022793"/>
    </source>
</evidence>
<evidence type="ECO:0000256" key="4">
    <source>
        <dbReference type="ARBA" id="ARBA00022898"/>
    </source>
</evidence>
<comment type="similarity">
    <text evidence="2">Belongs to the group II decarboxylase family.</text>
</comment>
<dbReference type="SUPFAM" id="SSF53383">
    <property type="entry name" value="PLP-dependent transferases"/>
    <property type="match status" value="1"/>
</dbReference>
<protein>
    <submittedName>
        <fullName evidence="6">Uncharacterized protein</fullName>
    </submittedName>
</protein>
<keyword evidence="7" id="KW-1185">Reference proteome</keyword>